<accession>A0A811L7F2</accession>
<dbReference type="EMBL" id="CAJFCW020000005">
    <property type="protein sequence ID" value="CAG9118266.1"/>
    <property type="molecule type" value="Genomic_DNA"/>
</dbReference>
<dbReference type="AlphaFoldDB" id="A0A811L7F2"/>
<proteinExistence type="predicted"/>
<organism evidence="1 2">
    <name type="scientific">Bursaphelenchus okinawaensis</name>
    <dbReference type="NCBI Taxonomy" id="465554"/>
    <lineage>
        <taxon>Eukaryota</taxon>
        <taxon>Metazoa</taxon>
        <taxon>Ecdysozoa</taxon>
        <taxon>Nematoda</taxon>
        <taxon>Chromadorea</taxon>
        <taxon>Rhabditida</taxon>
        <taxon>Tylenchina</taxon>
        <taxon>Tylenchomorpha</taxon>
        <taxon>Aphelenchoidea</taxon>
        <taxon>Aphelenchoididae</taxon>
        <taxon>Bursaphelenchus</taxon>
    </lineage>
</organism>
<keyword evidence="2" id="KW-1185">Reference proteome</keyword>
<dbReference type="Proteomes" id="UP000783686">
    <property type="component" value="Unassembled WGS sequence"/>
</dbReference>
<sequence>MVTEIEAQTFDSDDSLEELPCTSQWINDESESKSEGKKKLCKNGLDDFRFYSNAPERNYEEFGNNSQLNDNLLRLILCSKRMFDIFWSASDFAATNSSFRYVAGDFNTAYYTHNITLLTNLFLISNWKKQRGFLTLMKFGDINHKAVKPIIKLSYFCKRHGLDLTLNNYFYTKTVLQVQYELRLYTDRHLRHYYGVDYKPPEDPEEYYELTLVDKRGEVMEEERRQGNPELEEFFTFQKLVLVKDPYLAGFFQKTLNEACLSGFNYLTIHEYLPLPSMPQLSSLQADIRNYDICSNSLQILKEITLELHRVAPICKAELRSEICINSRTFDQLLPHLEPIIRRVLLFKDFCRELWDYPLYLECHVDINLPLSEYASSRSKWTEYMSSITEYYNLNYQPNCWNYGSNFVDPPPFEGRNRIEINVWCRFHDHVLQVLGEKEVEVLE</sequence>
<dbReference type="EMBL" id="CAJFDH010000005">
    <property type="protein sequence ID" value="CAD5223589.1"/>
    <property type="molecule type" value="Genomic_DNA"/>
</dbReference>
<dbReference type="Proteomes" id="UP000614601">
    <property type="component" value="Unassembled WGS sequence"/>
</dbReference>
<evidence type="ECO:0000313" key="2">
    <source>
        <dbReference type="Proteomes" id="UP000614601"/>
    </source>
</evidence>
<reference evidence="1" key="1">
    <citation type="submission" date="2020-09" db="EMBL/GenBank/DDBJ databases">
        <authorList>
            <person name="Kikuchi T."/>
        </authorList>
    </citation>
    <scope>NUCLEOTIDE SEQUENCE</scope>
    <source>
        <strain evidence="1">SH1</strain>
    </source>
</reference>
<protein>
    <submittedName>
        <fullName evidence="1">Uncharacterized protein</fullName>
    </submittedName>
</protein>
<gene>
    <name evidence="1" type="ORF">BOKJ2_LOCUS10359</name>
</gene>
<comment type="caution">
    <text evidence="1">The sequence shown here is derived from an EMBL/GenBank/DDBJ whole genome shotgun (WGS) entry which is preliminary data.</text>
</comment>
<dbReference type="OrthoDB" id="10624918at2759"/>
<name>A0A811L7F2_9BILA</name>
<evidence type="ECO:0000313" key="1">
    <source>
        <dbReference type="EMBL" id="CAD5223589.1"/>
    </source>
</evidence>